<dbReference type="InterPro" id="IPR007757">
    <property type="entry name" value="MT-A70-like"/>
</dbReference>
<sequence length="375" mass="42509">MQSSLLYESADKSVVLIDIPRSLEEAQVLAGNPPPRRLVSCKALTEPWQRHDSKKGREPSVSQSPSAAIDELMTQETVRAAIDQIGQSYTGHWCFSRLVKNEAQDTTDIIPPQKRKLDGEEEGDHAARVQTPHKPGEYLIDERPEEVGNDAFFFPTKAHHLLGSIENERAAFLQKAPAFDLILLDPPWPSRSVRRKRESYATAYDMYETKNLLSLIPVAAHLNPDGLVALWVTNKPAVTDLLRSPGGIFDLWGLEPIGEWIWVKVTSSGEPIVDPQSSWRKPWERLLIARKKGGTARLDAERKVIFGVPDLHSRKPNLRRLFGNTLPEDYVGLEIFARNLTAGWWSWGDQTLMFQHRHHWIEEAIADENVVDKKK</sequence>
<reference evidence="3" key="1">
    <citation type="submission" date="2021-03" db="EMBL/GenBank/DDBJ databases">
        <title>Revisited historic fungal species revealed as producer of novel bioactive compounds through whole genome sequencing and comparative genomics.</title>
        <authorList>
            <person name="Vignolle G.A."/>
            <person name="Hochenegger N."/>
            <person name="Mach R.L."/>
            <person name="Mach-Aigner A.R."/>
            <person name="Javad Rahimi M."/>
            <person name="Salim K.A."/>
            <person name="Chan C.M."/>
            <person name="Lim L.B.L."/>
            <person name="Cai F."/>
            <person name="Druzhinina I.S."/>
            <person name="U'Ren J.M."/>
            <person name="Derntl C."/>
        </authorList>
    </citation>
    <scope>NUCLEOTIDE SEQUENCE</scope>
    <source>
        <strain evidence="3">TUCIM 5799</strain>
    </source>
</reference>
<protein>
    <recommendedName>
        <fullName evidence="5">MT-A70 family</fullName>
    </recommendedName>
</protein>
<dbReference type="Pfam" id="PF05063">
    <property type="entry name" value="MT-A70"/>
    <property type="match status" value="1"/>
</dbReference>
<evidence type="ECO:0000256" key="1">
    <source>
        <dbReference type="PROSITE-ProRule" id="PRU00489"/>
    </source>
</evidence>
<dbReference type="GO" id="GO:0032259">
    <property type="term" value="P:methylation"/>
    <property type="evidence" value="ECO:0007669"/>
    <property type="project" value="InterPro"/>
</dbReference>
<dbReference type="AlphaFoldDB" id="A0A9P9WXW3"/>
<evidence type="ECO:0008006" key="5">
    <source>
        <dbReference type="Google" id="ProtNLM"/>
    </source>
</evidence>
<keyword evidence="4" id="KW-1185">Reference proteome</keyword>
<feature type="compositionally biased region" description="Basic and acidic residues" evidence="2">
    <location>
        <begin position="48"/>
        <end position="58"/>
    </location>
</feature>
<evidence type="ECO:0000313" key="4">
    <source>
        <dbReference type="Proteomes" id="UP000829685"/>
    </source>
</evidence>
<dbReference type="EMBL" id="JAFIMR010000001">
    <property type="protein sequence ID" value="KAI1881257.1"/>
    <property type="molecule type" value="Genomic_DNA"/>
</dbReference>
<dbReference type="GO" id="GO:0005634">
    <property type="term" value="C:nucleus"/>
    <property type="evidence" value="ECO:0007669"/>
    <property type="project" value="TreeGrafter"/>
</dbReference>
<dbReference type="GO" id="GO:0003676">
    <property type="term" value="F:nucleic acid binding"/>
    <property type="evidence" value="ECO:0007669"/>
    <property type="project" value="InterPro"/>
</dbReference>
<evidence type="ECO:0000313" key="3">
    <source>
        <dbReference type="EMBL" id="KAI1881257.1"/>
    </source>
</evidence>
<dbReference type="GO" id="GO:0008168">
    <property type="term" value="F:methyltransferase activity"/>
    <property type="evidence" value="ECO:0007669"/>
    <property type="project" value="InterPro"/>
</dbReference>
<dbReference type="PANTHER" id="PTHR12829">
    <property type="entry name" value="N6-ADENOSINE-METHYLTRANSFERASE"/>
    <property type="match status" value="1"/>
</dbReference>
<dbReference type="Proteomes" id="UP000829685">
    <property type="component" value="Unassembled WGS sequence"/>
</dbReference>
<accession>A0A9P9WXW3</accession>
<evidence type="ECO:0000256" key="2">
    <source>
        <dbReference type="SAM" id="MobiDB-lite"/>
    </source>
</evidence>
<feature type="region of interest" description="Disordered" evidence="2">
    <location>
        <begin position="114"/>
        <end position="133"/>
    </location>
</feature>
<dbReference type="PANTHER" id="PTHR12829:SF4">
    <property type="entry name" value="N(6)-ADENINE-SPECIFIC METHYLTRANSFERASE METTL4"/>
    <property type="match status" value="1"/>
</dbReference>
<dbReference type="InterPro" id="IPR002052">
    <property type="entry name" value="DNA_methylase_N6_adenine_CS"/>
</dbReference>
<dbReference type="PROSITE" id="PS00092">
    <property type="entry name" value="N6_MTASE"/>
    <property type="match status" value="1"/>
</dbReference>
<dbReference type="SUPFAM" id="SSF53335">
    <property type="entry name" value="S-adenosyl-L-methionine-dependent methyltransferases"/>
    <property type="match status" value="1"/>
</dbReference>
<feature type="region of interest" description="Disordered" evidence="2">
    <location>
        <begin position="45"/>
        <end position="67"/>
    </location>
</feature>
<proteinExistence type="inferred from homology"/>
<comment type="similarity">
    <text evidence="1">Belongs to the MT-A70-like family.</text>
</comment>
<organism evidence="3 4">
    <name type="scientific">Neoarthrinium moseri</name>
    <dbReference type="NCBI Taxonomy" id="1658444"/>
    <lineage>
        <taxon>Eukaryota</taxon>
        <taxon>Fungi</taxon>
        <taxon>Dikarya</taxon>
        <taxon>Ascomycota</taxon>
        <taxon>Pezizomycotina</taxon>
        <taxon>Sordariomycetes</taxon>
        <taxon>Xylariomycetidae</taxon>
        <taxon>Amphisphaeriales</taxon>
        <taxon>Apiosporaceae</taxon>
        <taxon>Neoarthrinium</taxon>
    </lineage>
</organism>
<dbReference type="InterPro" id="IPR029063">
    <property type="entry name" value="SAM-dependent_MTases_sf"/>
</dbReference>
<comment type="caution">
    <text evidence="3">The sequence shown here is derived from an EMBL/GenBank/DDBJ whole genome shotgun (WGS) entry which is preliminary data.</text>
</comment>
<name>A0A9P9WXW3_9PEZI</name>
<gene>
    <name evidence="3" type="ORF">JX265_000083</name>
</gene>
<dbReference type="PROSITE" id="PS51143">
    <property type="entry name" value="MT_A70"/>
    <property type="match status" value="1"/>
</dbReference>